<gene>
    <name evidence="5" type="primary">ptrA_2</name>
    <name evidence="5" type="ORF">TICRE_23700</name>
</gene>
<dbReference type="InterPro" id="IPR007863">
    <property type="entry name" value="Peptidase_M16_C"/>
</dbReference>
<keyword evidence="6" id="KW-1185">Reference proteome</keyword>
<dbReference type="InterPro" id="IPR001431">
    <property type="entry name" value="Pept_M16_Zn_BS"/>
</dbReference>
<evidence type="ECO:0000256" key="1">
    <source>
        <dbReference type="ARBA" id="ARBA00007261"/>
    </source>
</evidence>
<dbReference type="Pfam" id="PF05193">
    <property type="entry name" value="Peptidase_M16_C"/>
    <property type="match status" value="1"/>
</dbReference>
<evidence type="ECO:0000313" key="5">
    <source>
        <dbReference type="EMBL" id="OLS01770.1"/>
    </source>
</evidence>
<dbReference type="OrthoDB" id="9811314at2"/>
<dbReference type="Pfam" id="PF00675">
    <property type="entry name" value="Peptidase_M16"/>
    <property type="match status" value="1"/>
</dbReference>
<reference evidence="5 6" key="1">
    <citation type="submission" date="2016-02" db="EMBL/GenBank/DDBJ databases">
        <title>Genome sequence of Tissierella creatinophila DSM 6911.</title>
        <authorList>
            <person name="Poehlein A."/>
            <person name="Daniel R."/>
        </authorList>
    </citation>
    <scope>NUCLEOTIDE SEQUENCE [LARGE SCALE GENOMIC DNA]</scope>
    <source>
        <strain evidence="5 6">DSM 6911</strain>
    </source>
</reference>
<feature type="domain" description="Peptidase M16 C-terminal" evidence="4">
    <location>
        <begin position="166"/>
        <end position="342"/>
    </location>
</feature>
<comment type="similarity">
    <text evidence="1 2">Belongs to the peptidase M16 family.</text>
</comment>
<protein>
    <submittedName>
        <fullName evidence="5">Protease 3</fullName>
        <ecNumber evidence="5">3.4.24.55</ecNumber>
    </submittedName>
</protein>
<dbReference type="GO" id="GO:0006508">
    <property type="term" value="P:proteolysis"/>
    <property type="evidence" value="ECO:0007669"/>
    <property type="project" value="UniProtKB-KW"/>
</dbReference>
<dbReference type="PANTHER" id="PTHR11851:SF49">
    <property type="entry name" value="MITOCHONDRIAL-PROCESSING PEPTIDASE SUBUNIT ALPHA"/>
    <property type="match status" value="1"/>
</dbReference>
<dbReference type="InterPro" id="IPR050361">
    <property type="entry name" value="MPP/UQCRC_Complex"/>
</dbReference>
<evidence type="ECO:0000313" key="6">
    <source>
        <dbReference type="Proteomes" id="UP000186112"/>
    </source>
</evidence>
<organism evidence="5 6">
    <name type="scientific">Tissierella creatinophila DSM 6911</name>
    <dbReference type="NCBI Taxonomy" id="1123403"/>
    <lineage>
        <taxon>Bacteria</taxon>
        <taxon>Bacillati</taxon>
        <taxon>Bacillota</taxon>
        <taxon>Tissierellia</taxon>
        <taxon>Tissierellales</taxon>
        <taxon>Tissierellaceae</taxon>
        <taxon>Tissierella</taxon>
    </lineage>
</organism>
<proteinExistence type="inferred from homology"/>
<keyword evidence="5" id="KW-0645">Protease</keyword>
<dbReference type="InterPro" id="IPR011765">
    <property type="entry name" value="Pept_M16_N"/>
</dbReference>
<dbReference type="SUPFAM" id="SSF63411">
    <property type="entry name" value="LuxS/MPP-like metallohydrolase"/>
    <property type="match status" value="2"/>
</dbReference>
<sequence>MYFIKELDNGINVVIEKLDNINSISLGIIVENGSINENDNNNGISHFIEHMLFRGTDNKTAKEISQIIDKIGGNLNAFTSKENTCFYAQVLREHLDIVIELFSDMFLNSLFNEEDIEKEKMIIEEEINMYLDDPEDLVHELLNEMIYFNTSLSLSILGNIDSIKRFNKKDLNNYFNKYYNPKKIIISIAGNLNINETYKKLNQYFGKFNIQNKSEDIKFDTDDIIHGNKIKGIKKDIEQFNLCIGLLGISSSSDDLYSYLILNNILANNESSRLYQSIREAGLAYSLYSSITTYKDIGDMSIYIGLNNNKIENTLSLIDKELNILKNNYIKHEELETCKEQLKINYILENESSLSKMFENAKSISLFKKIETEDQVLKKIDKINKKDMISIINKVFKRETFKIAYISNLEDKAGIEEHIKNKIFRGE</sequence>
<dbReference type="RefSeq" id="WP_075728308.1">
    <property type="nucleotide sequence ID" value="NZ_LTDM01000064.1"/>
</dbReference>
<dbReference type="GO" id="GO:0046872">
    <property type="term" value="F:metal ion binding"/>
    <property type="evidence" value="ECO:0007669"/>
    <property type="project" value="InterPro"/>
</dbReference>
<name>A0A1U7M3E7_TISCR</name>
<dbReference type="GO" id="GO:0004222">
    <property type="term" value="F:metalloendopeptidase activity"/>
    <property type="evidence" value="ECO:0007669"/>
    <property type="project" value="UniProtKB-EC"/>
</dbReference>
<evidence type="ECO:0000256" key="2">
    <source>
        <dbReference type="RuleBase" id="RU004447"/>
    </source>
</evidence>
<dbReference type="EC" id="3.4.24.55" evidence="5"/>
<accession>A0A1U7M3E7</accession>
<keyword evidence="5" id="KW-0378">Hydrolase</keyword>
<evidence type="ECO:0000259" key="4">
    <source>
        <dbReference type="Pfam" id="PF05193"/>
    </source>
</evidence>
<evidence type="ECO:0000259" key="3">
    <source>
        <dbReference type="Pfam" id="PF00675"/>
    </source>
</evidence>
<dbReference type="AlphaFoldDB" id="A0A1U7M3E7"/>
<dbReference type="EMBL" id="LTDM01000064">
    <property type="protein sequence ID" value="OLS01770.1"/>
    <property type="molecule type" value="Genomic_DNA"/>
</dbReference>
<dbReference type="PROSITE" id="PS00143">
    <property type="entry name" value="INSULINASE"/>
    <property type="match status" value="1"/>
</dbReference>
<dbReference type="Gene3D" id="3.30.830.10">
    <property type="entry name" value="Metalloenzyme, LuxS/M16 peptidase-like"/>
    <property type="match status" value="2"/>
</dbReference>
<comment type="caution">
    <text evidence="5">The sequence shown here is derived from an EMBL/GenBank/DDBJ whole genome shotgun (WGS) entry which is preliminary data.</text>
</comment>
<dbReference type="InterPro" id="IPR011249">
    <property type="entry name" value="Metalloenz_LuxS/M16"/>
</dbReference>
<dbReference type="PANTHER" id="PTHR11851">
    <property type="entry name" value="METALLOPROTEASE"/>
    <property type="match status" value="1"/>
</dbReference>
<feature type="domain" description="Peptidase M16 N-terminal" evidence="3">
    <location>
        <begin position="13"/>
        <end position="158"/>
    </location>
</feature>
<dbReference type="Proteomes" id="UP000186112">
    <property type="component" value="Unassembled WGS sequence"/>
</dbReference>